<dbReference type="EMBL" id="CP012199">
    <property type="protein sequence ID" value="AMG72431.1"/>
    <property type="molecule type" value="Genomic_DNA"/>
</dbReference>
<protein>
    <submittedName>
        <fullName evidence="1">Uncharacterized protein</fullName>
    </submittedName>
</protein>
<keyword evidence="2" id="KW-1185">Reference proteome</keyword>
<evidence type="ECO:0000313" key="1">
    <source>
        <dbReference type="EMBL" id="AMG72431.1"/>
    </source>
</evidence>
<dbReference type="AlphaFoldDB" id="A0AA86GH65"/>
<dbReference type="Pfam" id="PF14462">
    <property type="entry name" value="Prok-E2_E"/>
    <property type="match status" value="1"/>
</dbReference>
<sequence>MRREFNLGPDDIRVLETLGCPWETIAQGGARWLLLRQHPIPEGYNVAQADVAIRLDAYPAGMIDMVYFSPPLSRADGKVINNLSALSIDNRSFQQWSRHYPWRQGVDSLCTHLRRVRAWLKNEFKKR</sequence>
<dbReference type="Proteomes" id="UP000058599">
    <property type="component" value="Chromosome"/>
</dbReference>
<accession>A0AA86GH65</accession>
<organism evidence="1 2">
    <name type="scientific">Sphingopyxis granuli</name>
    <dbReference type="NCBI Taxonomy" id="267128"/>
    <lineage>
        <taxon>Bacteria</taxon>
        <taxon>Pseudomonadati</taxon>
        <taxon>Pseudomonadota</taxon>
        <taxon>Alphaproteobacteria</taxon>
        <taxon>Sphingomonadales</taxon>
        <taxon>Sphingomonadaceae</taxon>
        <taxon>Sphingopyxis</taxon>
    </lineage>
</organism>
<dbReference type="RefSeq" id="WP_053555731.1">
    <property type="nucleotide sequence ID" value="NZ_CP012199.1"/>
</dbReference>
<name>A0AA86GH65_9SPHN</name>
<reference evidence="1 2" key="1">
    <citation type="journal article" date="2016" name="BMC Genomics">
        <title>Genomic analysis of the nitrate-respiring Sphingopyxis granuli (formerly Sphingomonas macrogoltabida) strain TFA.</title>
        <authorList>
            <person name="Garcia-Romero I."/>
            <person name="Perez-Pulido A.J."/>
            <person name="Gonzalez-Flores Y.E."/>
            <person name="Reyes-Ramirez F."/>
            <person name="Santero E."/>
            <person name="Floriano B."/>
        </authorList>
    </citation>
    <scope>NUCLEOTIDE SEQUENCE [LARGE SCALE GENOMIC DNA]</scope>
    <source>
        <strain evidence="1 2">TFA</strain>
    </source>
</reference>
<evidence type="ECO:0000313" key="2">
    <source>
        <dbReference type="Proteomes" id="UP000058599"/>
    </source>
</evidence>
<gene>
    <name evidence="1" type="ORF">SGRAN_0033</name>
</gene>
<dbReference type="InterPro" id="IPR025701">
    <property type="entry name" value="UBQ-conjugat_E2_E"/>
</dbReference>
<dbReference type="KEGG" id="sgi:SGRAN_0033"/>
<proteinExistence type="predicted"/>